<dbReference type="AlphaFoldDB" id="A0A6I2GL94"/>
<evidence type="ECO:0000256" key="1">
    <source>
        <dbReference type="ARBA" id="ARBA00006581"/>
    </source>
</evidence>
<evidence type="ECO:0000256" key="3">
    <source>
        <dbReference type="ARBA" id="ARBA00022801"/>
    </source>
</evidence>
<keyword evidence="4" id="KW-0546">Nucleotide metabolism</keyword>
<accession>A0A6I2GL94</accession>
<proteinExistence type="inferred from homology"/>
<reference evidence="9 10" key="1">
    <citation type="submission" date="2019-11" db="EMBL/GenBank/DDBJ databases">
        <title>Characterisation of Fundicoccus ignavus gen. nov. sp. nov., a novel genus of the family Aerococcaceae isolated from bulk tank milk.</title>
        <authorList>
            <person name="Siebert A."/>
            <person name="Huptas C."/>
            <person name="Wenning M."/>
            <person name="Scherer S."/>
            <person name="Doll E.V."/>
        </authorList>
    </citation>
    <scope>NUCLEOTIDE SEQUENCE [LARGE SCALE GENOMIC DNA]</scope>
    <source>
        <strain evidence="7 10">DSM 109653</strain>
        <strain evidence="8 9">WS4759</strain>
    </source>
</reference>
<keyword evidence="9" id="KW-1185">Reference proteome</keyword>
<protein>
    <recommendedName>
        <fullName evidence="2">dUTP diphosphatase</fullName>
        <ecNumber evidence="2">3.6.1.23</ecNumber>
    </recommendedName>
</protein>
<comment type="caution">
    <text evidence="8">The sequence shown here is derived from an EMBL/GenBank/DDBJ whole genome shotgun (WGS) entry which is preliminary data.</text>
</comment>
<dbReference type="PANTHER" id="PTHR11241">
    <property type="entry name" value="DEOXYURIDINE 5'-TRIPHOSPHATE NUCLEOTIDOHYDROLASE"/>
    <property type="match status" value="1"/>
</dbReference>
<dbReference type="InterPro" id="IPR008181">
    <property type="entry name" value="dUTPase"/>
</dbReference>
<dbReference type="EC" id="3.6.1.23" evidence="2"/>
<dbReference type="CDD" id="cd07557">
    <property type="entry name" value="trimeric_dUTPase"/>
    <property type="match status" value="1"/>
</dbReference>
<name>A0A6I2GL94_9LACT</name>
<dbReference type="Pfam" id="PF00692">
    <property type="entry name" value="dUTPase"/>
    <property type="match status" value="1"/>
</dbReference>
<dbReference type="SUPFAM" id="SSF51283">
    <property type="entry name" value="dUTPase-like"/>
    <property type="match status" value="1"/>
</dbReference>
<evidence type="ECO:0000259" key="6">
    <source>
        <dbReference type="Pfam" id="PF00692"/>
    </source>
</evidence>
<organism evidence="8 9">
    <name type="scientific">Fundicoccus ignavus</name>
    <dbReference type="NCBI Taxonomy" id="2664442"/>
    <lineage>
        <taxon>Bacteria</taxon>
        <taxon>Bacillati</taxon>
        <taxon>Bacillota</taxon>
        <taxon>Bacilli</taxon>
        <taxon>Lactobacillales</taxon>
        <taxon>Aerococcaceae</taxon>
        <taxon>Fundicoccus</taxon>
    </lineage>
</organism>
<sequence>MKEERKRGFEVVSTYLTKDINLPKRATHKAAGYDLEAAEDMILPTFWKQVLRYVLVELKQWIFSSPDKEDLTELSTIERILKPSLVPTGLKVYMQDNEYLQIVNRSSNPLKRFLALPNGIGIIDADYYNNEANEGHMYVQLINFGLVDQHIQKGERIAQGIFSAYLISDNDEGGVAERNGGFGSSN</sequence>
<comment type="catalytic activity">
    <reaction evidence="5">
        <text>dUTP + H2O = dUMP + diphosphate + H(+)</text>
        <dbReference type="Rhea" id="RHEA:10248"/>
        <dbReference type="ChEBI" id="CHEBI:15377"/>
        <dbReference type="ChEBI" id="CHEBI:15378"/>
        <dbReference type="ChEBI" id="CHEBI:33019"/>
        <dbReference type="ChEBI" id="CHEBI:61555"/>
        <dbReference type="ChEBI" id="CHEBI:246422"/>
        <dbReference type="EC" id="3.6.1.23"/>
    </reaction>
</comment>
<feature type="domain" description="dUTPase-like" evidence="6">
    <location>
        <begin position="79"/>
        <end position="184"/>
    </location>
</feature>
<evidence type="ECO:0000313" key="7">
    <source>
        <dbReference type="EMBL" id="MRI81755.1"/>
    </source>
</evidence>
<dbReference type="InterPro" id="IPR036157">
    <property type="entry name" value="dUTPase-like_sf"/>
</dbReference>
<evidence type="ECO:0000256" key="5">
    <source>
        <dbReference type="ARBA" id="ARBA00047686"/>
    </source>
</evidence>
<evidence type="ECO:0000256" key="2">
    <source>
        <dbReference type="ARBA" id="ARBA00012379"/>
    </source>
</evidence>
<dbReference type="RefSeq" id="WP_153862010.1">
    <property type="nucleotide sequence ID" value="NZ_WJQR01000005.1"/>
</dbReference>
<comment type="similarity">
    <text evidence="1">Belongs to the dUTPase family.</text>
</comment>
<dbReference type="Gene3D" id="2.70.40.10">
    <property type="match status" value="1"/>
</dbReference>
<evidence type="ECO:0000256" key="4">
    <source>
        <dbReference type="ARBA" id="ARBA00023080"/>
    </source>
</evidence>
<gene>
    <name evidence="8" type="ORF">GIY09_09255</name>
    <name evidence="7" type="ORF">GIY11_06965</name>
</gene>
<dbReference type="Proteomes" id="UP000469870">
    <property type="component" value="Unassembled WGS sequence"/>
</dbReference>
<evidence type="ECO:0000313" key="8">
    <source>
        <dbReference type="EMBL" id="MRI86049.1"/>
    </source>
</evidence>
<dbReference type="InterPro" id="IPR029054">
    <property type="entry name" value="dUTPase-like"/>
</dbReference>
<keyword evidence="3" id="KW-0378">Hydrolase</keyword>
<dbReference type="GO" id="GO:0006226">
    <property type="term" value="P:dUMP biosynthetic process"/>
    <property type="evidence" value="ECO:0007669"/>
    <property type="project" value="InterPro"/>
</dbReference>
<dbReference type="GO" id="GO:0046081">
    <property type="term" value="P:dUTP catabolic process"/>
    <property type="evidence" value="ECO:0007669"/>
    <property type="project" value="InterPro"/>
</dbReference>
<evidence type="ECO:0000313" key="9">
    <source>
        <dbReference type="Proteomes" id="UP000430975"/>
    </source>
</evidence>
<dbReference type="InterPro" id="IPR033704">
    <property type="entry name" value="dUTPase_trimeric"/>
</dbReference>
<dbReference type="GO" id="GO:0000287">
    <property type="term" value="F:magnesium ion binding"/>
    <property type="evidence" value="ECO:0007669"/>
    <property type="project" value="InterPro"/>
</dbReference>
<evidence type="ECO:0000313" key="10">
    <source>
        <dbReference type="Proteomes" id="UP000469870"/>
    </source>
</evidence>
<dbReference type="PANTHER" id="PTHR11241:SF0">
    <property type="entry name" value="DEOXYURIDINE 5'-TRIPHOSPHATE NUCLEOTIDOHYDROLASE"/>
    <property type="match status" value="1"/>
</dbReference>
<dbReference type="EMBL" id="WJQR01000005">
    <property type="protein sequence ID" value="MRI81755.1"/>
    <property type="molecule type" value="Genomic_DNA"/>
</dbReference>
<dbReference type="GO" id="GO:0004170">
    <property type="term" value="F:dUTP diphosphatase activity"/>
    <property type="evidence" value="ECO:0007669"/>
    <property type="project" value="UniProtKB-EC"/>
</dbReference>
<dbReference type="Proteomes" id="UP000430975">
    <property type="component" value="Unassembled WGS sequence"/>
</dbReference>
<dbReference type="EMBL" id="WJQS01000008">
    <property type="protein sequence ID" value="MRI86049.1"/>
    <property type="molecule type" value="Genomic_DNA"/>
</dbReference>